<proteinExistence type="predicted"/>
<dbReference type="InterPro" id="IPR004045">
    <property type="entry name" value="Glutathione_S-Trfase_N"/>
</dbReference>
<dbReference type="SUPFAM" id="SSF47616">
    <property type="entry name" value="GST C-terminal domain-like"/>
    <property type="match status" value="1"/>
</dbReference>
<dbReference type="GO" id="GO:0016740">
    <property type="term" value="F:transferase activity"/>
    <property type="evidence" value="ECO:0007669"/>
    <property type="project" value="UniProtKB-KW"/>
</dbReference>
<feature type="domain" description="GST C-terminal" evidence="3">
    <location>
        <begin position="86"/>
        <end position="208"/>
    </location>
</feature>
<sequence>MLRLHHAPMACSLASRFALALSGLPHEIVVVRTTRGEQKAPAYLQINPRGKVPALETGDGVLTESTAILPYIADLAPASGLLPPVGTFQRAQAQSWLSFLSSTLHAALSAAMFPPPGCDSDAARDAALERVAAALADIDTRLDGRDHLLDAFSVCDLYLLTFLMWRAAPAFAGRLPAYPNLDRFQQALLARPELVAILGEEMRLRSEV</sequence>
<name>A0A328BQS9_9CAUL</name>
<dbReference type="Gene3D" id="1.20.1050.10">
    <property type="match status" value="1"/>
</dbReference>
<feature type="signal peptide" evidence="1">
    <location>
        <begin position="1"/>
        <end position="20"/>
    </location>
</feature>
<dbReference type="InterPro" id="IPR010987">
    <property type="entry name" value="Glutathione-S-Trfase_C-like"/>
</dbReference>
<dbReference type="AlphaFoldDB" id="A0A328BQS9"/>
<dbReference type="Pfam" id="PF00043">
    <property type="entry name" value="GST_C"/>
    <property type="match status" value="1"/>
</dbReference>
<dbReference type="CDD" id="cd03188">
    <property type="entry name" value="GST_C_Beta"/>
    <property type="match status" value="1"/>
</dbReference>
<keyword evidence="4" id="KW-0808">Transferase</keyword>
<dbReference type="SFLD" id="SFLDS00019">
    <property type="entry name" value="Glutathione_Transferase_(cytos"/>
    <property type="match status" value="1"/>
</dbReference>
<comment type="caution">
    <text evidence="4">The sequence shown here is derived from an EMBL/GenBank/DDBJ whole genome shotgun (WGS) entry which is preliminary data.</text>
</comment>
<dbReference type="InterPro" id="IPR040079">
    <property type="entry name" value="Glutathione_S-Trfase"/>
</dbReference>
<dbReference type="Gene3D" id="3.40.30.10">
    <property type="entry name" value="Glutaredoxin"/>
    <property type="match status" value="1"/>
</dbReference>
<evidence type="ECO:0000259" key="3">
    <source>
        <dbReference type="PROSITE" id="PS50405"/>
    </source>
</evidence>
<dbReference type="PANTHER" id="PTHR44051:SF8">
    <property type="entry name" value="GLUTATHIONE S-TRANSFERASE GSTA"/>
    <property type="match status" value="1"/>
</dbReference>
<dbReference type="PROSITE" id="PS50404">
    <property type="entry name" value="GST_NTER"/>
    <property type="match status" value="1"/>
</dbReference>
<dbReference type="Pfam" id="PF13409">
    <property type="entry name" value="GST_N_2"/>
    <property type="match status" value="1"/>
</dbReference>
<dbReference type="SFLD" id="SFLDG01150">
    <property type="entry name" value="Main.1:_Beta-like"/>
    <property type="match status" value="1"/>
</dbReference>
<feature type="chain" id="PRO_5016304424" evidence="1">
    <location>
        <begin position="21"/>
        <end position="208"/>
    </location>
</feature>
<feature type="domain" description="GST N-terminal" evidence="2">
    <location>
        <begin position="1"/>
        <end position="80"/>
    </location>
</feature>
<dbReference type="EMBL" id="QFYS01000001">
    <property type="protein sequence ID" value="RAK69045.1"/>
    <property type="molecule type" value="Genomic_DNA"/>
</dbReference>
<protein>
    <submittedName>
        <fullName evidence="4">Glutathione S-transferase</fullName>
    </submittedName>
</protein>
<evidence type="ECO:0000256" key="1">
    <source>
        <dbReference type="SAM" id="SignalP"/>
    </source>
</evidence>
<gene>
    <name evidence="4" type="ORF">DJ019_03285</name>
</gene>
<dbReference type="CDD" id="cd03057">
    <property type="entry name" value="GST_N_Beta"/>
    <property type="match status" value="1"/>
</dbReference>
<keyword evidence="1" id="KW-0732">Signal</keyword>
<keyword evidence="5" id="KW-1185">Reference proteome</keyword>
<dbReference type="SUPFAM" id="SSF52833">
    <property type="entry name" value="Thioredoxin-like"/>
    <property type="match status" value="1"/>
</dbReference>
<dbReference type="OrthoDB" id="7583243at2"/>
<evidence type="ECO:0000259" key="2">
    <source>
        <dbReference type="PROSITE" id="PS50404"/>
    </source>
</evidence>
<dbReference type="Proteomes" id="UP000249524">
    <property type="component" value="Unassembled WGS sequence"/>
</dbReference>
<evidence type="ECO:0000313" key="5">
    <source>
        <dbReference type="Proteomes" id="UP000249524"/>
    </source>
</evidence>
<reference evidence="4 5" key="1">
    <citation type="submission" date="2018-05" db="EMBL/GenBank/DDBJ databases">
        <authorList>
            <person name="Lanie J.A."/>
            <person name="Ng W.-L."/>
            <person name="Kazmierczak K.M."/>
            <person name="Andrzejewski T.M."/>
            <person name="Davidsen T.M."/>
            <person name="Wayne K.J."/>
            <person name="Tettelin H."/>
            <person name="Glass J.I."/>
            <person name="Rusch D."/>
            <person name="Podicherti R."/>
            <person name="Tsui H.-C.T."/>
            <person name="Winkler M.E."/>
        </authorList>
    </citation>
    <scope>NUCLEOTIDE SEQUENCE [LARGE SCALE GENOMIC DNA]</scope>
    <source>
        <strain evidence="4 5">BUT-10</strain>
    </source>
</reference>
<evidence type="ECO:0000313" key="4">
    <source>
        <dbReference type="EMBL" id="RAK69045.1"/>
    </source>
</evidence>
<organism evidence="4 5">
    <name type="scientific">Phenylobacterium kunshanense</name>
    <dbReference type="NCBI Taxonomy" id="1445034"/>
    <lineage>
        <taxon>Bacteria</taxon>
        <taxon>Pseudomonadati</taxon>
        <taxon>Pseudomonadota</taxon>
        <taxon>Alphaproteobacteria</taxon>
        <taxon>Caulobacterales</taxon>
        <taxon>Caulobacteraceae</taxon>
        <taxon>Phenylobacterium</taxon>
    </lineage>
</organism>
<dbReference type="SFLD" id="SFLDG00358">
    <property type="entry name" value="Main_(cytGST)"/>
    <property type="match status" value="1"/>
</dbReference>
<dbReference type="PANTHER" id="PTHR44051">
    <property type="entry name" value="GLUTATHIONE S-TRANSFERASE-RELATED"/>
    <property type="match status" value="1"/>
</dbReference>
<dbReference type="InterPro" id="IPR036282">
    <property type="entry name" value="Glutathione-S-Trfase_C_sf"/>
</dbReference>
<dbReference type="RefSeq" id="WP_111274536.1">
    <property type="nucleotide sequence ID" value="NZ_QFYS01000001.1"/>
</dbReference>
<dbReference type="PROSITE" id="PS50405">
    <property type="entry name" value="GST_CTER"/>
    <property type="match status" value="1"/>
</dbReference>
<dbReference type="InterPro" id="IPR036249">
    <property type="entry name" value="Thioredoxin-like_sf"/>
</dbReference>
<dbReference type="InterPro" id="IPR004046">
    <property type="entry name" value="GST_C"/>
</dbReference>
<accession>A0A328BQS9</accession>